<dbReference type="InterPro" id="IPR029676">
    <property type="entry name" value="CFAP221"/>
</dbReference>
<dbReference type="PANTHER" id="PTHR46500">
    <property type="entry name" value="CILIA- AND FLAGELLA-ASSOCIATED PROTEIN 221"/>
    <property type="match status" value="1"/>
</dbReference>
<keyword evidence="2" id="KW-1185">Reference proteome</keyword>
<evidence type="ECO:0000313" key="2">
    <source>
        <dbReference type="Proteomes" id="UP000261540"/>
    </source>
</evidence>
<evidence type="ECO:0008006" key="3">
    <source>
        <dbReference type="Google" id="ProtNLM"/>
    </source>
</evidence>
<evidence type="ECO:0000313" key="1">
    <source>
        <dbReference type="Ensembl" id="ENSPKIP00000036973.1"/>
    </source>
</evidence>
<dbReference type="GO" id="GO:0097729">
    <property type="term" value="C:9+2 motile cilium"/>
    <property type="evidence" value="ECO:0007669"/>
    <property type="project" value="TreeGrafter"/>
</dbReference>
<reference evidence="1" key="1">
    <citation type="submission" date="2025-08" db="UniProtKB">
        <authorList>
            <consortium name="Ensembl"/>
        </authorList>
    </citation>
    <scope>IDENTIFICATION</scope>
</reference>
<dbReference type="STRING" id="1676925.ENSPKIP00000036973"/>
<sequence length="558" mass="63542">MYCKPKRDTRRKVDLASFLEKGQIQPESRKQDWRRLADVSAPTTVAVLIQQPEKMQSRHLHEAMSQIMMGSQRRQVKEAAFENKVHQDVLEEKANHLAWQVHRGKDPVSPQTKRQILEERNIVNREFKGETGHEEDFVRIQPWLSTGRVQRSQDELPVCVPLYPVYHKSSFETRHKGRCLFQQAARKVLLRCRMECMLASLRPVVQSMKRLSSAKAGVISLTRVPDEMEVPLKLSQDNFLPFTFPLEILPSQDTAALGVVSVTLNNAQPEIHIPFFRLKVPLLYKLKGYKPVSAFEAFTSFVPQSLARPLRTGAQDELLPPVIRPSEYDLEDQEKNGTSSLLEGSSYLTFTAPTAIFCSPDAHPLRVFNPAPGLHEFKPPLPYLESELDFYLCPLLRGISAKGTGNTYSLRSQKKFLDKMEVIRGVMTWKKFESAVLSTLSSSSPETTAWVPCMSDLFNEDILPAMAPPPMERIPEDLKEDLQDGLSTNVGFTSAMVRAKFPLIERHQPRQLKLETVKDERIKKHQQLEPRSQTSNLGPRVEARLSQMKVMVTSSVNY</sequence>
<proteinExistence type="predicted"/>
<dbReference type="PANTHER" id="PTHR46500:SF1">
    <property type="entry name" value="CILIA- AND FLAGELLA-ASSOCIATED PROTEIN 221"/>
    <property type="match status" value="1"/>
</dbReference>
<accession>A0A3B3T3C9</accession>
<organism evidence="1 2">
    <name type="scientific">Paramormyrops kingsleyae</name>
    <dbReference type="NCBI Taxonomy" id="1676925"/>
    <lineage>
        <taxon>Eukaryota</taxon>
        <taxon>Metazoa</taxon>
        <taxon>Chordata</taxon>
        <taxon>Craniata</taxon>
        <taxon>Vertebrata</taxon>
        <taxon>Euteleostomi</taxon>
        <taxon>Actinopterygii</taxon>
        <taxon>Neopterygii</taxon>
        <taxon>Teleostei</taxon>
        <taxon>Osteoglossocephala</taxon>
        <taxon>Osteoglossomorpha</taxon>
        <taxon>Osteoglossiformes</taxon>
        <taxon>Mormyridae</taxon>
        <taxon>Paramormyrops</taxon>
    </lineage>
</organism>
<name>A0A3B3T3C9_9TELE</name>
<dbReference type="AlphaFoldDB" id="A0A3B3T3C9"/>
<dbReference type="GO" id="GO:0044458">
    <property type="term" value="P:motile cilium assembly"/>
    <property type="evidence" value="ECO:0007669"/>
    <property type="project" value="TreeGrafter"/>
</dbReference>
<protein>
    <recommendedName>
        <fullName evidence="3">Cilia- and flagella-associated protein 221</fullName>
    </recommendedName>
</protein>
<dbReference type="Ensembl" id="ENSPKIT00000017927.1">
    <property type="protein sequence ID" value="ENSPKIP00000036973.1"/>
    <property type="gene ID" value="ENSPKIG00000015344.1"/>
</dbReference>
<reference evidence="1" key="2">
    <citation type="submission" date="2025-09" db="UniProtKB">
        <authorList>
            <consortium name="Ensembl"/>
        </authorList>
    </citation>
    <scope>IDENTIFICATION</scope>
</reference>
<dbReference type="GO" id="GO:0003341">
    <property type="term" value="P:cilium movement"/>
    <property type="evidence" value="ECO:0007669"/>
    <property type="project" value="InterPro"/>
</dbReference>
<dbReference type="Proteomes" id="UP000261540">
    <property type="component" value="Unplaced"/>
</dbReference>
<dbReference type="GeneTree" id="ENSGT00390000006925"/>